<name>A0A336LMY9_CULSO</name>
<proteinExistence type="predicted"/>
<dbReference type="OMA" id="HHRAQCQ"/>
<dbReference type="VEuPathDB" id="VectorBase:CSON007379"/>
<keyword evidence="1" id="KW-0175">Coiled coil</keyword>
<protein>
    <submittedName>
        <fullName evidence="2">CSON007379 protein</fullName>
    </submittedName>
</protein>
<feature type="coiled-coil region" evidence="1">
    <location>
        <begin position="86"/>
        <end position="120"/>
    </location>
</feature>
<accession>A0A336LMY9</accession>
<evidence type="ECO:0000256" key="1">
    <source>
        <dbReference type="SAM" id="Coils"/>
    </source>
</evidence>
<feature type="coiled-coil region" evidence="1">
    <location>
        <begin position="481"/>
        <end position="512"/>
    </location>
</feature>
<feature type="coiled-coil region" evidence="1">
    <location>
        <begin position="363"/>
        <end position="394"/>
    </location>
</feature>
<sequence length="811" mass="95991">MDSNLPVSLFKNNSNEMQIINDEIDEEEENEDQLRRHNELVANLEKYLQIDDDTIDQFEKSTKESLLEYENQPRHENELCRLRNELISKNNEIETLTRMLNDEKQKINVLQNDYQKKLQICEAEKERAIMTKNQTHELLIESKTQLSNLHNHTEELKHKIVSIEAQNSNLTIELQQTKTMLADLQHKHFNLDISHKTNIKLDNNIKQLQEKYNAQVEIMQNQIDGLSSKLDDKEHIVKKLEQRCNELERIREGLFTEKTDIINELTDKLEDQQNEIQKISYLSQRVMKLEHKNKVLGTQNEDLEMRNLELLTELNSMKSELSRTKVLQDEQTKDIKMANECNLVNKEQNQGPKKKINQNSDCLRIMENEATLIEEDFRKMQQRLVERLKNLEEEELKMRGSHDQSIEKSLITHLKNELAYTLKDCERVKSLYITTYEDKQALLKELQNLKNPTKDEITKSCINCKKNNSINKNIKSDLFDLKSLTNDYSREIESLRQHQKENEILIEDLKRKIALQDYHDDLIVQLKKKADQFEQFINITKVPLEVVENSTQTNDSLSEMSLLQVMAKKYAIELKTTEKSYKDKIQNHENLQASLKQELQDLNEHLKIKNNEIETLKCIILKERVKIKEVIIEKEKEAKNLLDHQTQILQHYQKKILDLVQELNDKSDLINAERESVILLQKQLVDIKLAFSKREAVLLENIESKDLENNNNFLQLKEKYQCAKRTAQNYKTYSEEKEKHMVKEYTRLKEGYKEAVKNLEDKLAGLLKENEEKYNKRLHDVKMEYLEKLKEFKSTEEISSPCRSNDKCKDI</sequence>
<feature type="coiled-coil region" evidence="1">
    <location>
        <begin position="10"/>
        <end position="37"/>
    </location>
</feature>
<evidence type="ECO:0000313" key="2">
    <source>
        <dbReference type="EMBL" id="SSX18141.1"/>
    </source>
</evidence>
<feature type="coiled-coil region" evidence="1">
    <location>
        <begin position="742"/>
        <end position="776"/>
    </location>
</feature>
<organism evidence="2">
    <name type="scientific">Culicoides sonorensis</name>
    <name type="common">Biting midge</name>
    <dbReference type="NCBI Taxonomy" id="179676"/>
    <lineage>
        <taxon>Eukaryota</taxon>
        <taxon>Metazoa</taxon>
        <taxon>Ecdysozoa</taxon>
        <taxon>Arthropoda</taxon>
        <taxon>Hexapoda</taxon>
        <taxon>Insecta</taxon>
        <taxon>Pterygota</taxon>
        <taxon>Neoptera</taxon>
        <taxon>Endopterygota</taxon>
        <taxon>Diptera</taxon>
        <taxon>Nematocera</taxon>
        <taxon>Chironomoidea</taxon>
        <taxon>Ceratopogonidae</taxon>
        <taxon>Ceratopogoninae</taxon>
        <taxon>Culicoides</taxon>
        <taxon>Monoculicoides</taxon>
    </lineage>
</organism>
<gene>
    <name evidence="2" type="primary">CSON007379</name>
</gene>
<feature type="coiled-coil region" evidence="1">
    <location>
        <begin position="153"/>
        <end position="320"/>
    </location>
</feature>
<dbReference type="EMBL" id="UFQT01000027">
    <property type="protein sequence ID" value="SSX18141.1"/>
    <property type="molecule type" value="Genomic_DNA"/>
</dbReference>
<reference evidence="2" key="1">
    <citation type="submission" date="2018-07" db="EMBL/GenBank/DDBJ databases">
        <authorList>
            <person name="Quirk P.G."/>
            <person name="Krulwich T.A."/>
        </authorList>
    </citation>
    <scope>NUCLEOTIDE SEQUENCE</scope>
</reference>
<feature type="coiled-coil region" evidence="1">
    <location>
        <begin position="578"/>
        <end position="619"/>
    </location>
</feature>
<dbReference type="AlphaFoldDB" id="A0A336LMY9"/>